<feature type="domain" description="Regulator of ribonuclease activity B" evidence="1">
    <location>
        <begin position="186"/>
        <end position="282"/>
    </location>
</feature>
<dbReference type="AlphaFoldDB" id="A0A4Y7WFN4"/>
<reference evidence="2 3" key="1">
    <citation type="submission" date="2019-03" db="EMBL/GenBank/DDBJ databases">
        <authorList>
            <person name="Liu G."/>
        </authorList>
    </citation>
    <scope>NUCLEOTIDE SEQUENCE [LARGE SCALE GENOMIC DNA]</scope>
    <source>
        <strain evidence="2 3">DSM 19099</strain>
    </source>
</reference>
<dbReference type="EMBL" id="SNUX01000004">
    <property type="protein sequence ID" value="TES46599.1"/>
    <property type="molecule type" value="Genomic_DNA"/>
</dbReference>
<dbReference type="InterPro" id="IPR009671">
    <property type="entry name" value="RraB_dom"/>
</dbReference>
<evidence type="ECO:0000313" key="2">
    <source>
        <dbReference type="EMBL" id="TES46599.1"/>
    </source>
</evidence>
<organism evidence="2 3">
    <name type="scientific">Shouchella lehensis</name>
    <dbReference type="NCBI Taxonomy" id="300825"/>
    <lineage>
        <taxon>Bacteria</taxon>
        <taxon>Bacillati</taxon>
        <taxon>Bacillota</taxon>
        <taxon>Bacilli</taxon>
        <taxon>Bacillales</taxon>
        <taxon>Bacillaceae</taxon>
        <taxon>Shouchella</taxon>
    </lineage>
</organism>
<dbReference type="SUPFAM" id="SSF89946">
    <property type="entry name" value="Hypothetical protein VC0424"/>
    <property type="match status" value="1"/>
</dbReference>
<dbReference type="Proteomes" id="UP000298210">
    <property type="component" value="Unassembled WGS sequence"/>
</dbReference>
<dbReference type="Pfam" id="PF06877">
    <property type="entry name" value="RraB"/>
    <property type="match status" value="1"/>
</dbReference>
<name>A0A4Y7WFN4_9BACI</name>
<dbReference type="Gene3D" id="3.30.70.970">
    <property type="entry name" value="RraB-like"/>
    <property type="match status" value="1"/>
</dbReference>
<gene>
    <name evidence="2" type="ORF">E2L03_18085</name>
</gene>
<accession>A0A4Y7WFN4</accession>
<dbReference type="InterPro" id="IPR036701">
    <property type="entry name" value="RraB-like_sf"/>
</dbReference>
<proteinExistence type="predicted"/>
<evidence type="ECO:0000259" key="1">
    <source>
        <dbReference type="Pfam" id="PF06877"/>
    </source>
</evidence>
<comment type="caution">
    <text evidence="2">The sequence shown here is derived from an EMBL/GenBank/DDBJ whole genome shotgun (WGS) entry which is preliminary data.</text>
</comment>
<protein>
    <submittedName>
        <fullName evidence="2">Ribonuclease E inhibitor RraB</fullName>
    </submittedName>
</protein>
<evidence type="ECO:0000313" key="3">
    <source>
        <dbReference type="Proteomes" id="UP000298210"/>
    </source>
</evidence>
<sequence>MRLNLHGERITSSYEKERKMERSKQVFSYKTEVDPETEIIYGHVTMMTDRKAADVPYYVISDEVFAVDEDSFADKPGVNDLLGMLEFFYTESDRLLDTVVVFPQMRDDLIRMETFSDWLQQWQRYFYLSNVKDIGFIVSHTQPESERFCMILEELGFEEMLSSEEEQQSFYFYNVTYITPVDFPNDDDGAVLQSLKDSGVDMSKPREVEFILLCPNRRSARKVAKLVELEGYEVDVDEDEEHEEFVLVCKKVIHLTHAEIVKHQHDLEEITARYEVKIDGWGAMVD</sequence>